<proteinExistence type="predicted"/>
<dbReference type="InterPro" id="IPR012340">
    <property type="entry name" value="NA-bd_OB-fold"/>
</dbReference>
<reference evidence="4" key="1">
    <citation type="submission" date="2018-05" db="EMBL/GenBank/DDBJ databases">
        <authorList>
            <person name="Hao L."/>
        </authorList>
    </citation>
    <scope>NUCLEOTIDE SEQUENCE [LARGE SCALE GENOMIC DNA]</scope>
</reference>
<dbReference type="InterPro" id="IPR002878">
    <property type="entry name" value="ChsH2_C"/>
</dbReference>
<accession>A0A2X3L1Q7</accession>
<dbReference type="Pfam" id="PF12172">
    <property type="entry name" value="zf-ChsH2"/>
    <property type="match status" value="1"/>
</dbReference>
<dbReference type="InterPro" id="IPR052513">
    <property type="entry name" value="Thioester_dehydratase-like"/>
</dbReference>
<dbReference type="OrthoDB" id="9785144at2"/>
<keyword evidence="4" id="KW-1185">Reference proteome</keyword>
<sequence>MEFRDFSLLVQHTKVRGFTDGLERGELLASRCTTCGATSYPPRSDCPRCLGSEFEWVPITGKGRLLTHTAVFVTPRHFTPDLSQVAPFSSYAYRPAAVGIVEMANGLRVMGWIRGLAIEEIRIGMELEPRPEILPDGRATVTLYSGER</sequence>
<feature type="domain" description="ChsH2 C-terminal OB-fold" evidence="1">
    <location>
        <begin position="56"/>
        <end position="129"/>
    </location>
</feature>
<organism evidence="3 4">
    <name type="scientific">Candidatus Bipolaricaulis anaerobius</name>
    <dbReference type="NCBI Taxonomy" id="2026885"/>
    <lineage>
        <taxon>Bacteria</taxon>
        <taxon>Candidatus Bipolaricaulota</taxon>
        <taxon>Candidatus Bipolaricaulia</taxon>
        <taxon>Candidatus Bipolaricaulales</taxon>
        <taxon>Candidatus Bipolaricaulaceae</taxon>
        <taxon>Candidatus Bipolaricaulis</taxon>
    </lineage>
</organism>
<dbReference type="EMBL" id="LS483254">
    <property type="protein sequence ID" value="SQD93099.1"/>
    <property type="molecule type" value="Genomic_DNA"/>
</dbReference>
<dbReference type="KEGG" id="bana:BARAN1_1075"/>
<dbReference type="SUPFAM" id="SSF50249">
    <property type="entry name" value="Nucleic acid-binding proteins"/>
    <property type="match status" value="1"/>
</dbReference>
<evidence type="ECO:0000313" key="3">
    <source>
        <dbReference type="EMBL" id="SQD93099.1"/>
    </source>
</evidence>
<dbReference type="Pfam" id="PF01796">
    <property type="entry name" value="OB_ChsH2_C"/>
    <property type="match status" value="1"/>
</dbReference>
<dbReference type="AlphaFoldDB" id="A0A2X3L1Q7"/>
<dbReference type="PANTHER" id="PTHR34075:SF5">
    <property type="entry name" value="BLR3430 PROTEIN"/>
    <property type="match status" value="1"/>
</dbReference>
<dbReference type="InterPro" id="IPR022002">
    <property type="entry name" value="ChsH2_Znr"/>
</dbReference>
<protein>
    <submittedName>
        <fullName evidence="3">Nucleic-acid-binding protein containing a Zn-ribbon</fullName>
    </submittedName>
</protein>
<dbReference type="Gene3D" id="6.10.30.10">
    <property type="match status" value="1"/>
</dbReference>
<name>A0A2X3L1Q7_9BACT</name>
<gene>
    <name evidence="3" type="ORF">BARAN1_1075</name>
</gene>
<evidence type="ECO:0000259" key="1">
    <source>
        <dbReference type="Pfam" id="PF01796"/>
    </source>
</evidence>
<dbReference type="Proteomes" id="UP000249818">
    <property type="component" value="Chromosome BARAN1"/>
</dbReference>
<dbReference type="PANTHER" id="PTHR34075">
    <property type="entry name" value="BLR3430 PROTEIN"/>
    <property type="match status" value="1"/>
</dbReference>
<evidence type="ECO:0000259" key="2">
    <source>
        <dbReference type="Pfam" id="PF12172"/>
    </source>
</evidence>
<evidence type="ECO:0000313" key="4">
    <source>
        <dbReference type="Proteomes" id="UP000249818"/>
    </source>
</evidence>
<feature type="domain" description="ChsH2 rubredoxin-like zinc ribbon" evidence="2">
    <location>
        <begin position="20"/>
        <end position="55"/>
    </location>
</feature>